<organism evidence="8">
    <name type="scientific">marine metagenome</name>
    <dbReference type="NCBI Taxonomy" id="408172"/>
    <lineage>
        <taxon>unclassified sequences</taxon>
        <taxon>metagenomes</taxon>
        <taxon>ecological metagenomes</taxon>
    </lineage>
</organism>
<evidence type="ECO:0000256" key="3">
    <source>
        <dbReference type="ARBA" id="ARBA00022723"/>
    </source>
</evidence>
<dbReference type="PANTHER" id="PTHR23426:SF65">
    <property type="entry name" value="FERREDOXIN-2, MITOCHONDRIAL"/>
    <property type="match status" value="1"/>
</dbReference>
<dbReference type="InterPro" id="IPR001041">
    <property type="entry name" value="2Fe-2S_ferredoxin-type"/>
</dbReference>
<dbReference type="GO" id="GO:0046872">
    <property type="term" value="F:metal ion binding"/>
    <property type="evidence" value="ECO:0007669"/>
    <property type="project" value="UniProtKB-KW"/>
</dbReference>
<dbReference type="CDD" id="cd00207">
    <property type="entry name" value="fer2"/>
    <property type="match status" value="1"/>
</dbReference>
<dbReference type="PANTHER" id="PTHR23426">
    <property type="entry name" value="FERREDOXIN/ADRENODOXIN"/>
    <property type="match status" value="1"/>
</dbReference>
<evidence type="ECO:0000313" key="8">
    <source>
        <dbReference type="EMBL" id="SVA84896.1"/>
    </source>
</evidence>
<dbReference type="Pfam" id="PF00111">
    <property type="entry name" value="Fer2"/>
    <property type="match status" value="1"/>
</dbReference>
<evidence type="ECO:0000256" key="5">
    <source>
        <dbReference type="ARBA" id="ARBA00023014"/>
    </source>
</evidence>
<protein>
    <recommendedName>
        <fullName evidence="7">2Fe-2S ferredoxin-type domain-containing protein</fullName>
    </recommendedName>
</protein>
<keyword evidence="5" id="KW-0411">Iron-sulfur</keyword>
<proteinExistence type="inferred from homology"/>
<evidence type="ECO:0000259" key="7">
    <source>
        <dbReference type="PROSITE" id="PS51085"/>
    </source>
</evidence>
<dbReference type="EMBL" id="UINC01020151">
    <property type="protein sequence ID" value="SVA84896.1"/>
    <property type="molecule type" value="Genomic_DNA"/>
</dbReference>
<sequence>MATIYVTDRDGTEHQIDGTVGQSLMEALRELDYGVEALCGGMCSCATCHVFIESEWYTGLTPPQDDELELLEETESYQVSHSRLSCQVEFAAALAGIRLTIAPEE</sequence>
<comment type="cofactor">
    <cofactor evidence="6">
        <name>[2Fe-2S] cluster</name>
        <dbReference type="ChEBI" id="CHEBI:190135"/>
    </cofactor>
</comment>
<evidence type="ECO:0000256" key="4">
    <source>
        <dbReference type="ARBA" id="ARBA00023004"/>
    </source>
</evidence>
<feature type="domain" description="2Fe-2S ferredoxin-type" evidence="7">
    <location>
        <begin position="2"/>
        <end position="105"/>
    </location>
</feature>
<keyword evidence="3" id="KW-0479">Metal-binding</keyword>
<dbReference type="InterPro" id="IPR036010">
    <property type="entry name" value="2Fe-2S_ferredoxin-like_sf"/>
</dbReference>
<evidence type="ECO:0000256" key="6">
    <source>
        <dbReference type="ARBA" id="ARBA00034078"/>
    </source>
</evidence>
<name>A0A381Z6H3_9ZZZZ</name>
<keyword evidence="2" id="KW-0001">2Fe-2S</keyword>
<evidence type="ECO:0000256" key="2">
    <source>
        <dbReference type="ARBA" id="ARBA00022714"/>
    </source>
</evidence>
<dbReference type="PROSITE" id="PS51085">
    <property type="entry name" value="2FE2S_FER_2"/>
    <property type="match status" value="1"/>
</dbReference>
<comment type="similarity">
    <text evidence="1">Belongs to the adrenodoxin/putidaredoxin family.</text>
</comment>
<dbReference type="GO" id="GO:0009055">
    <property type="term" value="F:electron transfer activity"/>
    <property type="evidence" value="ECO:0007669"/>
    <property type="project" value="TreeGrafter"/>
</dbReference>
<accession>A0A381Z6H3</accession>
<keyword evidence="4" id="KW-0408">Iron</keyword>
<dbReference type="InterPro" id="IPR001055">
    <property type="entry name" value="Adrenodoxin-like"/>
</dbReference>
<dbReference type="PRINTS" id="PR00355">
    <property type="entry name" value="ADRENODOXIN"/>
</dbReference>
<dbReference type="InterPro" id="IPR012675">
    <property type="entry name" value="Beta-grasp_dom_sf"/>
</dbReference>
<dbReference type="GO" id="GO:0005739">
    <property type="term" value="C:mitochondrion"/>
    <property type="evidence" value="ECO:0007669"/>
    <property type="project" value="TreeGrafter"/>
</dbReference>
<dbReference type="Gene3D" id="3.10.20.30">
    <property type="match status" value="1"/>
</dbReference>
<gene>
    <name evidence="8" type="ORF">METZ01_LOCUS137750</name>
</gene>
<dbReference type="GO" id="GO:0051537">
    <property type="term" value="F:2 iron, 2 sulfur cluster binding"/>
    <property type="evidence" value="ECO:0007669"/>
    <property type="project" value="UniProtKB-KW"/>
</dbReference>
<dbReference type="SUPFAM" id="SSF54292">
    <property type="entry name" value="2Fe-2S ferredoxin-like"/>
    <property type="match status" value="1"/>
</dbReference>
<reference evidence="8" key="1">
    <citation type="submission" date="2018-05" db="EMBL/GenBank/DDBJ databases">
        <authorList>
            <person name="Lanie J.A."/>
            <person name="Ng W.-L."/>
            <person name="Kazmierczak K.M."/>
            <person name="Andrzejewski T.M."/>
            <person name="Davidsen T.M."/>
            <person name="Wayne K.J."/>
            <person name="Tettelin H."/>
            <person name="Glass J.I."/>
            <person name="Rusch D."/>
            <person name="Podicherti R."/>
            <person name="Tsui H.-C.T."/>
            <person name="Winkler M.E."/>
        </authorList>
    </citation>
    <scope>NUCLEOTIDE SEQUENCE</scope>
</reference>
<evidence type="ECO:0000256" key="1">
    <source>
        <dbReference type="ARBA" id="ARBA00010914"/>
    </source>
</evidence>
<dbReference type="AlphaFoldDB" id="A0A381Z6H3"/>
<dbReference type="GO" id="GO:0140647">
    <property type="term" value="P:P450-containing electron transport chain"/>
    <property type="evidence" value="ECO:0007669"/>
    <property type="project" value="InterPro"/>
</dbReference>